<keyword evidence="8" id="KW-0443">Lipid metabolism</keyword>
<evidence type="ECO:0000256" key="3">
    <source>
        <dbReference type="ARBA" id="ARBA00004613"/>
    </source>
</evidence>
<dbReference type="PANTHER" id="PTHR18896:SF76">
    <property type="entry name" value="PHOSPHOLIPASE"/>
    <property type="match status" value="1"/>
</dbReference>
<dbReference type="SUPFAM" id="SSF56024">
    <property type="entry name" value="Phospholipase D/nuclease"/>
    <property type="match status" value="2"/>
</dbReference>
<evidence type="ECO:0000256" key="4">
    <source>
        <dbReference type="ARBA" id="ARBA00018392"/>
    </source>
</evidence>
<keyword evidence="11" id="KW-0472">Membrane</keyword>
<dbReference type="Pfam" id="PF00614">
    <property type="entry name" value="PLDc"/>
    <property type="match status" value="1"/>
</dbReference>
<evidence type="ECO:0000256" key="11">
    <source>
        <dbReference type="SAM" id="Phobius"/>
    </source>
</evidence>
<keyword evidence="6" id="KW-0677">Repeat</keyword>
<feature type="region of interest" description="Disordered" evidence="10">
    <location>
        <begin position="744"/>
        <end position="770"/>
    </location>
</feature>
<dbReference type="InterPro" id="IPR025202">
    <property type="entry name" value="PLD-like_dom"/>
</dbReference>
<evidence type="ECO:0000256" key="1">
    <source>
        <dbReference type="ARBA" id="ARBA00000798"/>
    </source>
</evidence>
<evidence type="ECO:0000256" key="5">
    <source>
        <dbReference type="ARBA" id="ARBA00022525"/>
    </source>
</evidence>
<keyword evidence="7" id="KW-0378">Hydrolase</keyword>
<dbReference type="AlphaFoldDB" id="A0AAC8W3C2"/>
<evidence type="ECO:0000256" key="8">
    <source>
        <dbReference type="ARBA" id="ARBA00023098"/>
    </source>
</evidence>
<feature type="transmembrane region" description="Helical" evidence="11">
    <location>
        <begin position="575"/>
        <end position="600"/>
    </location>
</feature>
<dbReference type="GO" id="GO:0004630">
    <property type="term" value="F:phospholipase D activity"/>
    <property type="evidence" value="ECO:0007669"/>
    <property type="project" value="TreeGrafter"/>
</dbReference>
<evidence type="ECO:0000256" key="10">
    <source>
        <dbReference type="SAM" id="MobiDB-lite"/>
    </source>
</evidence>
<evidence type="ECO:0000259" key="12">
    <source>
        <dbReference type="PROSITE" id="PS50035"/>
    </source>
</evidence>
<gene>
    <name evidence="13" type="ORF">AL072_25135</name>
</gene>
<evidence type="ECO:0000256" key="6">
    <source>
        <dbReference type="ARBA" id="ARBA00022737"/>
    </source>
</evidence>
<feature type="transmembrane region" description="Helical" evidence="11">
    <location>
        <begin position="685"/>
        <end position="703"/>
    </location>
</feature>
<dbReference type="RefSeq" id="WP_045583906.1">
    <property type="nucleotide sequence ID" value="NZ_CP012404.1"/>
</dbReference>
<feature type="transmembrane region" description="Helical" evidence="11">
    <location>
        <begin position="606"/>
        <end position="626"/>
    </location>
</feature>
<keyword evidence="14" id="KW-1185">Reference proteome</keyword>
<dbReference type="EMBL" id="CP012404">
    <property type="protein sequence ID" value="ALG74252.1"/>
    <property type="molecule type" value="Genomic_DNA"/>
</dbReference>
<dbReference type="GO" id="GO:0009395">
    <property type="term" value="P:phospholipid catabolic process"/>
    <property type="evidence" value="ECO:0007669"/>
    <property type="project" value="TreeGrafter"/>
</dbReference>
<reference evidence="13 14" key="2">
    <citation type="journal article" date="2016" name="Genome Announc.">
        <title>Complete Genome Sequence of a Strain of Azospirillum thiophilum Isolated from a Sulfide Spring.</title>
        <authorList>
            <person name="Fomenkov A."/>
            <person name="Vincze T."/>
            <person name="Grabovich M."/>
            <person name="Anton B.P."/>
            <person name="Dubinina G."/>
            <person name="Orlova M."/>
            <person name="Belousova E."/>
            <person name="Roberts R.J."/>
        </authorList>
    </citation>
    <scope>NUCLEOTIDE SEQUENCE [LARGE SCALE GENOMIC DNA]</scope>
    <source>
        <strain evidence="13 14">BV-S</strain>
    </source>
</reference>
<keyword evidence="11" id="KW-0812">Transmembrane</keyword>
<feature type="compositionally biased region" description="Pro residues" evidence="10">
    <location>
        <begin position="243"/>
        <end position="252"/>
    </location>
</feature>
<dbReference type="CDD" id="cd09140">
    <property type="entry name" value="PLDc_vPLD1_2_like_bac_1"/>
    <property type="match status" value="1"/>
</dbReference>
<feature type="region of interest" description="Disordered" evidence="10">
    <location>
        <begin position="238"/>
        <end position="265"/>
    </location>
</feature>
<feature type="transmembrane region" description="Helical" evidence="11">
    <location>
        <begin position="529"/>
        <end position="546"/>
    </location>
</feature>
<dbReference type="InterPro" id="IPR001736">
    <property type="entry name" value="PLipase_D/transphosphatidylase"/>
</dbReference>
<dbReference type="PROSITE" id="PS50035">
    <property type="entry name" value="PLD"/>
    <property type="match status" value="2"/>
</dbReference>
<comment type="function">
    <text evidence="2">Could be a virulence factor.</text>
</comment>
<dbReference type="KEGG" id="ati:AL072_25135"/>
<feature type="compositionally biased region" description="Basic and acidic residues" evidence="10">
    <location>
        <begin position="759"/>
        <end position="770"/>
    </location>
</feature>
<keyword evidence="11" id="KW-1133">Transmembrane helix</keyword>
<reference evidence="14" key="1">
    <citation type="submission" date="2015-08" db="EMBL/GenBank/DDBJ databases">
        <title>Complete Genome Sequence of Azospirillum thiophilum BV-S.</title>
        <authorList>
            <person name="Fomenkov A."/>
            <person name="Vincze T."/>
            <person name="Grabovich M."/>
            <person name="Dubinina G."/>
            <person name="Orlova M."/>
            <person name="Belousova E."/>
            <person name="Roberts R.J."/>
        </authorList>
    </citation>
    <scope>NUCLEOTIDE SEQUENCE [LARGE SCALE GENOMIC DNA]</scope>
    <source>
        <strain evidence="14">BV-S</strain>
    </source>
</reference>
<feature type="region of interest" description="Disordered" evidence="10">
    <location>
        <begin position="1"/>
        <end position="25"/>
    </location>
</feature>
<dbReference type="SMART" id="SM00155">
    <property type="entry name" value="PLDc"/>
    <property type="match status" value="2"/>
</dbReference>
<sequence>MYVHSPHPLPPTDPSPESHGPESRGIAAAGFAGASRPILEPGRTCWRVEDTSRLGVVVDAEDYFALAKAAMRRARRSIYMTAWDFDARIRLMPQTRRPRRPDRLGTLLNWLATTRPDLHIHVLKWDYAELFDLARWSHPFMLRNWLTHRRLQYRLDGDHPTGACHHQKMLVIDDRVAFCGGLDITANRWDTRAHHAHDPRRRQPDGKPYEPFHDVMMAVDGDAARALGEMFRDRWARATGETLPPPARGPGRPPRRHPLAADPWPPGFEPMLRDVRVGIARTDPACNGRTEVREVEALYLAAIAAAREVIYLESQYFASTAVAEALKARLAEEDGPEVIVVNPVRTTSWLENTVMLGARARLTRELREADRHGRFRLFAALTDGGACITVHAKVMVVDDRLLRIGSANLNNRSMGLDTECDLALEAGPGPEDAATRHAIRRTRDDLIAEHLGTTPDEVAAAVRRQGSLVAAIESLCRPAGRTLEPLHDPEPDGLAAAVADARVFDPEHPVDAVDIVRRVLPSRIPRTRHWLMLLGVLALAGLWGMWRYTALRDWATLDAVMAAFHGLGDSPLAPLWVMLAYVVGGYVMFPLTLLIAATAIVMGPWWGFPTAMAGAVASAVAMFWTGRLAGRDLLERHGGPLIARLNERLSDSGIAAVAGVRAVPVAPYTVVNLAAGVSKLRFGDYVIGTMVGLAPGILAFNLLGHQLERTIGDPGAGDIALLAGIAAAAVGLGWLTSRLLGRRAAGGESGRGSGQGSDGEGRQDERTDEP</sequence>
<comment type="catalytic activity">
    <reaction evidence="1">
        <text>a 1,2-diacyl-sn-glycero-3-phosphocholine + H2O = a 1,2-diacyl-sn-glycero-3-phosphate + choline + H(+)</text>
        <dbReference type="Rhea" id="RHEA:14445"/>
        <dbReference type="ChEBI" id="CHEBI:15354"/>
        <dbReference type="ChEBI" id="CHEBI:15377"/>
        <dbReference type="ChEBI" id="CHEBI:15378"/>
        <dbReference type="ChEBI" id="CHEBI:57643"/>
        <dbReference type="ChEBI" id="CHEBI:58608"/>
        <dbReference type="EC" id="3.1.4.4"/>
    </reaction>
</comment>
<keyword evidence="5" id="KW-0964">Secreted</keyword>
<evidence type="ECO:0000256" key="7">
    <source>
        <dbReference type="ARBA" id="ARBA00022801"/>
    </source>
</evidence>
<evidence type="ECO:0000256" key="2">
    <source>
        <dbReference type="ARBA" id="ARBA00003145"/>
    </source>
</evidence>
<dbReference type="Gene3D" id="3.30.870.10">
    <property type="entry name" value="Endonuclease Chain A"/>
    <property type="match status" value="2"/>
</dbReference>
<evidence type="ECO:0000313" key="14">
    <source>
        <dbReference type="Proteomes" id="UP000069935"/>
    </source>
</evidence>
<organism evidence="13 14">
    <name type="scientific">Azospirillum thiophilum</name>
    <dbReference type="NCBI Taxonomy" id="528244"/>
    <lineage>
        <taxon>Bacteria</taxon>
        <taxon>Pseudomonadati</taxon>
        <taxon>Pseudomonadota</taxon>
        <taxon>Alphaproteobacteria</taxon>
        <taxon>Rhodospirillales</taxon>
        <taxon>Azospirillaceae</taxon>
        <taxon>Azospirillum</taxon>
    </lineage>
</organism>
<dbReference type="InterPro" id="IPR015679">
    <property type="entry name" value="PLipase_D_fam"/>
</dbReference>
<dbReference type="Pfam" id="PF13091">
    <property type="entry name" value="PLDc_2"/>
    <property type="match status" value="1"/>
</dbReference>
<comment type="subcellular location">
    <subcellularLocation>
        <location evidence="3">Secreted</location>
    </subcellularLocation>
</comment>
<name>A0AAC8W3C2_9PROT</name>
<evidence type="ECO:0000313" key="13">
    <source>
        <dbReference type="EMBL" id="ALG74252.1"/>
    </source>
</evidence>
<dbReference type="CDD" id="cd09143">
    <property type="entry name" value="PLDc_vPLD1_2_like_bac_2"/>
    <property type="match status" value="1"/>
</dbReference>
<dbReference type="InterPro" id="IPR032816">
    <property type="entry name" value="VTT_dom"/>
</dbReference>
<dbReference type="GO" id="GO:0005576">
    <property type="term" value="C:extracellular region"/>
    <property type="evidence" value="ECO:0007669"/>
    <property type="project" value="UniProtKB-SubCell"/>
</dbReference>
<feature type="compositionally biased region" description="Gly residues" evidence="10">
    <location>
        <begin position="747"/>
        <end position="758"/>
    </location>
</feature>
<accession>A0AAC8W3C2</accession>
<protein>
    <recommendedName>
        <fullName evidence="4">Phospholipase D</fullName>
    </recommendedName>
    <alternativeName>
        <fullName evidence="9">Choline phosphatase</fullName>
    </alternativeName>
</protein>
<evidence type="ECO:0000256" key="9">
    <source>
        <dbReference type="ARBA" id="ARBA00029594"/>
    </source>
</evidence>
<dbReference type="Pfam" id="PF09335">
    <property type="entry name" value="VTT_dom"/>
    <property type="match status" value="1"/>
</dbReference>
<feature type="transmembrane region" description="Helical" evidence="11">
    <location>
        <begin position="715"/>
        <end position="735"/>
    </location>
</feature>
<feature type="domain" description="PLD phosphodiesterase" evidence="12">
    <location>
        <begin position="161"/>
        <end position="188"/>
    </location>
</feature>
<feature type="domain" description="PLD phosphodiesterase" evidence="12">
    <location>
        <begin position="391"/>
        <end position="413"/>
    </location>
</feature>
<proteinExistence type="predicted"/>
<dbReference type="GO" id="GO:0005886">
    <property type="term" value="C:plasma membrane"/>
    <property type="evidence" value="ECO:0007669"/>
    <property type="project" value="TreeGrafter"/>
</dbReference>
<dbReference type="Proteomes" id="UP000069935">
    <property type="component" value="Chromosome 4"/>
</dbReference>
<dbReference type="PANTHER" id="PTHR18896">
    <property type="entry name" value="PHOSPHOLIPASE D"/>
    <property type="match status" value="1"/>
</dbReference>